<feature type="compositionally biased region" description="Acidic residues" evidence="6">
    <location>
        <begin position="1"/>
        <end position="13"/>
    </location>
</feature>
<organism evidence="8 9">
    <name type="scientific">Allacma fusca</name>
    <dbReference type="NCBI Taxonomy" id="39272"/>
    <lineage>
        <taxon>Eukaryota</taxon>
        <taxon>Metazoa</taxon>
        <taxon>Ecdysozoa</taxon>
        <taxon>Arthropoda</taxon>
        <taxon>Hexapoda</taxon>
        <taxon>Collembola</taxon>
        <taxon>Symphypleona</taxon>
        <taxon>Sminthuridae</taxon>
        <taxon>Allacma</taxon>
    </lineage>
</organism>
<name>A0A8J2KWD4_9HEXA</name>
<evidence type="ECO:0000256" key="5">
    <source>
        <dbReference type="ARBA" id="ARBA00049244"/>
    </source>
</evidence>
<dbReference type="GO" id="GO:0006261">
    <property type="term" value="P:DNA-templated DNA replication"/>
    <property type="evidence" value="ECO:0007669"/>
    <property type="project" value="InterPro"/>
</dbReference>
<dbReference type="PANTHER" id="PTHR10133">
    <property type="entry name" value="DNA POLYMERASE I"/>
    <property type="match status" value="1"/>
</dbReference>
<evidence type="ECO:0000313" key="9">
    <source>
        <dbReference type="Proteomes" id="UP000708208"/>
    </source>
</evidence>
<reference evidence="8" key="1">
    <citation type="submission" date="2021-06" db="EMBL/GenBank/DDBJ databases">
        <authorList>
            <person name="Hodson N. C."/>
            <person name="Mongue J. A."/>
            <person name="Jaron S. K."/>
        </authorList>
    </citation>
    <scope>NUCLEOTIDE SEQUENCE</scope>
</reference>
<dbReference type="EMBL" id="CAJVCH010527265">
    <property type="protein sequence ID" value="CAG7822736.1"/>
    <property type="molecule type" value="Genomic_DNA"/>
</dbReference>
<keyword evidence="2" id="KW-0808">Transferase</keyword>
<feature type="region of interest" description="Disordered" evidence="6">
    <location>
        <begin position="1"/>
        <end position="25"/>
    </location>
</feature>
<evidence type="ECO:0000256" key="6">
    <source>
        <dbReference type="SAM" id="MobiDB-lite"/>
    </source>
</evidence>
<dbReference type="InterPro" id="IPR002298">
    <property type="entry name" value="DNA_polymerase_A"/>
</dbReference>
<keyword evidence="4" id="KW-0239">DNA-directed DNA polymerase</keyword>
<dbReference type="OrthoDB" id="275278at2759"/>
<dbReference type="GO" id="GO:0097681">
    <property type="term" value="P:double-strand break repair via alternative nonhomologous end joining"/>
    <property type="evidence" value="ECO:0007669"/>
    <property type="project" value="TreeGrafter"/>
</dbReference>
<comment type="caution">
    <text evidence="8">The sequence shown here is derived from an EMBL/GenBank/DDBJ whole genome shotgun (WGS) entry which is preliminary data.</text>
</comment>
<protein>
    <recommendedName>
        <fullName evidence="1">DNA-directed DNA polymerase</fullName>
        <ecNumber evidence="1">2.7.7.7</ecNumber>
    </recommendedName>
</protein>
<dbReference type="Proteomes" id="UP000708208">
    <property type="component" value="Unassembled WGS sequence"/>
</dbReference>
<dbReference type="Pfam" id="PF00476">
    <property type="entry name" value="DNA_pol_A"/>
    <property type="match status" value="1"/>
</dbReference>
<dbReference type="GO" id="GO:0003887">
    <property type="term" value="F:DNA-directed DNA polymerase activity"/>
    <property type="evidence" value="ECO:0007669"/>
    <property type="project" value="UniProtKB-KW"/>
</dbReference>
<dbReference type="InterPro" id="IPR019760">
    <property type="entry name" value="DNA-dir_DNA_pol_A_CS"/>
</dbReference>
<evidence type="ECO:0000259" key="7">
    <source>
        <dbReference type="SMART" id="SM00482"/>
    </source>
</evidence>
<evidence type="ECO:0000256" key="1">
    <source>
        <dbReference type="ARBA" id="ARBA00012417"/>
    </source>
</evidence>
<keyword evidence="9" id="KW-1185">Reference proteome</keyword>
<keyword evidence="3" id="KW-0548">Nucleotidyltransferase</keyword>
<evidence type="ECO:0000256" key="4">
    <source>
        <dbReference type="ARBA" id="ARBA00022932"/>
    </source>
</evidence>
<evidence type="ECO:0000256" key="3">
    <source>
        <dbReference type="ARBA" id="ARBA00022695"/>
    </source>
</evidence>
<accession>A0A8J2KWD4</accession>
<dbReference type="EC" id="2.7.7.7" evidence="1"/>
<dbReference type="SMART" id="SM00482">
    <property type="entry name" value="POLAc"/>
    <property type="match status" value="1"/>
</dbReference>
<dbReference type="PANTHER" id="PTHR10133:SF62">
    <property type="entry name" value="DNA POLYMERASE THETA"/>
    <property type="match status" value="1"/>
</dbReference>
<comment type="catalytic activity">
    <reaction evidence="5">
        <text>DNA(n) + a 2'-deoxyribonucleoside 5'-triphosphate = DNA(n+1) + diphosphate</text>
        <dbReference type="Rhea" id="RHEA:22508"/>
        <dbReference type="Rhea" id="RHEA-COMP:17339"/>
        <dbReference type="Rhea" id="RHEA-COMP:17340"/>
        <dbReference type="ChEBI" id="CHEBI:33019"/>
        <dbReference type="ChEBI" id="CHEBI:61560"/>
        <dbReference type="ChEBI" id="CHEBI:173112"/>
        <dbReference type="EC" id="2.7.7.7"/>
    </reaction>
</comment>
<proteinExistence type="predicted"/>
<sequence length="887" mass="99396">MEIENDLEDDVSEDENKDHFLNGDRQNNLNVTCDIATSESGSTSETVSELFSDKSEDLFENSGPLLDGDGHNRSCVPSDIDELGPTQKDNVEDDICFMDISLSSFHLSDSAPEENRKLPTKDSEPLFSSSGSAVFENSDHSPCTESRCPKTLIAVRSVDSNSSSSDLFENDMEPDQLGAALISHGRTIKLQNMYSLEALPVQLFVTEKPVSVGIRIKLPKKSKVKKGGIGARVMGRDSMRSNEDVTCQFSLALYNGGDTIWICEWTSENPFVPYTVAKLESVFHRLAEVSCPVIMIDAKIKIKNLVKNFGPRIIQSMSLLDCIWDPKIAEWLCQGEEVDIEDGENIWICLPKLIDLYLDDDDKKVEDMLWPSEAKECYMASVFMTQLKGKLESCMLWTHFKEIEMACLFPIVLMEINGFAFDAGEFERLKQVLKMQAALLELKAFHIVGRHFNFSSSKDVHRVLFKDLKLCPPRKTRGTGKEVLSKLNHIVASIILEWRKVHHALQLVLPFSQAQNPKTGRIHGAYSHFTVTGRIIMAEPSIQFIPRDFDIKITFSKAEIDSLRSNVRIIGPKITSLLTVVEDGLRLEGENFIKKSTLSIENLASVSMRNAFCTSSNEYVLIAADYSQLELRVLALLSKDANLTGTLNSGCDVFKSIASTWKKIPAAEVGIDLRQEAKAIVYAIIYGMGKTSLGQKMNVSEDKAAGYIENFMKTYPGVRKFIHTTKQVCREKGYVETLLGRRRYLCNINSSESSLRAQAERQAVNYRVQGSASELVKKSMIRVQMRMDLLMKSKSLTLSRLPISTTPRRVQIASGTPETLPCGLVLNLHDELIFEVRKDVLNDVVIIIRESMEKPFSIPVLLPVNIKVGRSWGTLIPYENYASVSLI</sequence>
<evidence type="ECO:0000313" key="8">
    <source>
        <dbReference type="EMBL" id="CAG7822736.1"/>
    </source>
</evidence>
<dbReference type="PROSITE" id="PS00447">
    <property type="entry name" value="DNA_POLYMERASE_A"/>
    <property type="match status" value="1"/>
</dbReference>
<dbReference type="AlphaFoldDB" id="A0A8J2KWD4"/>
<dbReference type="InterPro" id="IPR001098">
    <property type="entry name" value="DNA-dir_DNA_pol_A_palm_dom"/>
</dbReference>
<feature type="domain" description="DNA-directed DNA polymerase family A palm" evidence="7">
    <location>
        <begin position="605"/>
        <end position="840"/>
    </location>
</feature>
<dbReference type="CDD" id="cd08638">
    <property type="entry name" value="DNA_pol_A_theta"/>
    <property type="match status" value="1"/>
</dbReference>
<gene>
    <name evidence="8" type="ORF">AFUS01_LOCUS32991</name>
</gene>
<dbReference type="FunFam" id="1.10.150.20:FF:000002">
    <property type="entry name" value="DNA polymerase I"/>
    <property type="match status" value="1"/>
</dbReference>
<dbReference type="GO" id="GO:0003677">
    <property type="term" value="F:DNA binding"/>
    <property type="evidence" value="ECO:0007669"/>
    <property type="project" value="InterPro"/>
</dbReference>
<evidence type="ECO:0000256" key="2">
    <source>
        <dbReference type="ARBA" id="ARBA00022679"/>
    </source>
</evidence>